<organism evidence="1 2">
    <name type="scientific">Stegodyphus mimosarum</name>
    <name type="common">African social velvet spider</name>
    <dbReference type="NCBI Taxonomy" id="407821"/>
    <lineage>
        <taxon>Eukaryota</taxon>
        <taxon>Metazoa</taxon>
        <taxon>Ecdysozoa</taxon>
        <taxon>Arthropoda</taxon>
        <taxon>Chelicerata</taxon>
        <taxon>Arachnida</taxon>
        <taxon>Araneae</taxon>
        <taxon>Araneomorphae</taxon>
        <taxon>Entelegynae</taxon>
        <taxon>Eresoidea</taxon>
        <taxon>Eresidae</taxon>
        <taxon>Stegodyphus</taxon>
    </lineage>
</organism>
<accession>A0A087UV88</accession>
<protein>
    <submittedName>
        <fullName evidence="1">Uncharacterized protein</fullName>
    </submittedName>
</protein>
<dbReference type="AlphaFoldDB" id="A0A087UV88"/>
<gene>
    <name evidence="1" type="ORF">X975_14709</name>
</gene>
<feature type="non-terminal residue" evidence="1">
    <location>
        <position position="48"/>
    </location>
</feature>
<evidence type="ECO:0000313" key="2">
    <source>
        <dbReference type="Proteomes" id="UP000054359"/>
    </source>
</evidence>
<dbReference type="EMBL" id="KK121810">
    <property type="protein sequence ID" value="KFM81277.1"/>
    <property type="molecule type" value="Genomic_DNA"/>
</dbReference>
<dbReference type="Proteomes" id="UP000054359">
    <property type="component" value="Unassembled WGS sequence"/>
</dbReference>
<proteinExistence type="predicted"/>
<reference evidence="1 2" key="1">
    <citation type="submission" date="2013-11" db="EMBL/GenBank/DDBJ databases">
        <title>Genome sequencing of Stegodyphus mimosarum.</title>
        <authorList>
            <person name="Bechsgaard J."/>
        </authorList>
    </citation>
    <scope>NUCLEOTIDE SEQUENCE [LARGE SCALE GENOMIC DNA]</scope>
</reference>
<evidence type="ECO:0000313" key="1">
    <source>
        <dbReference type="EMBL" id="KFM81277.1"/>
    </source>
</evidence>
<sequence>MRGTRYWCSEMEDKGFYSETHNLEKIYVFTLGQTMLYAAYYKVQDNCQ</sequence>
<keyword evidence="2" id="KW-1185">Reference proteome</keyword>
<name>A0A087UV88_STEMI</name>